<dbReference type="SUPFAM" id="SSF55729">
    <property type="entry name" value="Acyl-CoA N-acyltransferases (Nat)"/>
    <property type="match status" value="1"/>
</dbReference>
<comment type="caution">
    <text evidence="2">The sequence shown here is derived from an EMBL/GenBank/DDBJ whole genome shotgun (WGS) entry which is preliminary data.</text>
</comment>
<dbReference type="RefSeq" id="WP_142644072.1">
    <property type="nucleotide sequence ID" value="NZ_VDGI01000027.1"/>
</dbReference>
<protein>
    <submittedName>
        <fullName evidence="2">UDP-4-amino-4, 6-dideoxy-N-acetyl-beta-L-altrosamine N-acetyltransferase</fullName>
        <ecNumber evidence="2">2.3.1.202</ecNumber>
    </submittedName>
</protein>
<dbReference type="EC" id="2.3.1.202" evidence="2"/>
<keyword evidence="2" id="KW-0808">Transferase</keyword>
<dbReference type="OrthoDB" id="9795206at2"/>
<gene>
    <name evidence="2" type="primary">pseH</name>
    <name evidence="2" type="ORF">FG384_18005</name>
</gene>
<dbReference type="PANTHER" id="PTHR43415">
    <property type="entry name" value="SPERMIDINE N(1)-ACETYLTRANSFERASE"/>
    <property type="match status" value="1"/>
</dbReference>
<dbReference type="InterPro" id="IPR016181">
    <property type="entry name" value="Acyl_CoA_acyltransferase"/>
</dbReference>
<dbReference type="PANTHER" id="PTHR43415:SF3">
    <property type="entry name" value="GNAT-FAMILY ACETYLTRANSFERASE"/>
    <property type="match status" value="1"/>
</dbReference>
<name>A0A544TIX0_9BACI</name>
<dbReference type="Proteomes" id="UP000316626">
    <property type="component" value="Unassembled WGS sequence"/>
</dbReference>
<evidence type="ECO:0000313" key="2">
    <source>
        <dbReference type="EMBL" id="TQR17383.1"/>
    </source>
</evidence>
<evidence type="ECO:0000259" key="1">
    <source>
        <dbReference type="PROSITE" id="PS51186"/>
    </source>
</evidence>
<dbReference type="Pfam" id="PF13302">
    <property type="entry name" value="Acetyltransf_3"/>
    <property type="match status" value="1"/>
</dbReference>
<organism evidence="2 3">
    <name type="scientific">Psychrobacillus vulpis</name>
    <dbReference type="NCBI Taxonomy" id="2325572"/>
    <lineage>
        <taxon>Bacteria</taxon>
        <taxon>Bacillati</taxon>
        <taxon>Bacillota</taxon>
        <taxon>Bacilli</taxon>
        <taxon>Bacillales</taxon>
        <taxon>Bacillaceae</taxon>
        <taxon>Psychrobacillus</taxon>
    </lineage>
</organism>
<dbReference type="GO" id="GO:0016747">
    <property type="term" value="F:acyltransferase activity, transferring groups other than amino-acyl groups"/>
    <property type="evidence" value="ECO:0007669"/>
    <property type="project" value="InterPro"/>
</dbReference>
<dbReference type="PROSITE" id="PS51186">
    <property type="entry name" value="GNAT"/>
    <property type="match status" value="1"/>
</dbReference>
<keyword evidence="3" id="KW-1185">Reference proteome</keyword>
<accession>A0A544TIX0</accession>
<dbReference type="EMBL" id="VDGI01000027">
    <property type="protein sequence ID" value="TQR17383.1"/>
    <property type="molecule type" value="Genomic_DNA"/>
</dbReference>
<evidence type="ECO:0000313" key="3">
    <source>
        <dbReference type="Proteomes" id="UP000316626"/>
    </source>
</evidence>
<reference evidence="2 3" key="1">
    <citation type="submission" date="2019-06" db="EMBL/GenBank/DDBJ databases">
        <title>Psychrobacillus vulpis sp. nov., a new species isolated from feces of a red fox that inhabits in The Tablas de Daimiel Natural Park, Albacete, Spain.</title>
        <authorList>
            <person name="Rodriguez M."/>
            <person name="Reina J.C."/>
            <person name="Bejar V."/>
            <person name="Llamas I."/>
        </authorList>
    </citation>
    <scope>NUCLEOTIDE SEQUENCE [LARGE SCALE GENOMIC DNA]</scope>
    <source>
        <strain evidence="2 3">Z8</strain>
    </source>
</reference>
<dbReference type="InterPro" id="IPR020036">
    <property type="entry name" value="PseH"/>
</dbReference>
<sequence length="185" mass="21768">MNINKLVKLKDVTENDLPLLFKWRNQEFIREVMYNSGIISWEQHIQWFQGLKNNDNKTTKIFYFDSVPYGVLNITNIDSKNNSCEWGFYIGNSEAPKGMGTILGFTSLNYIFREMKIRKISAEVLDYNIKSIHFHLKLGFTQEGKLREHILRNDTYLDILLYGLFASEWEEKSSNIKTIIEGRLI</sequence>
<dbReference type="NCBIfam" id="TIGR03585">
    <property type="entry name" value="PseH"/>
    <property type="match status" value="1"/>
</dbReference>
<feature type="domain" description="N-acetyltransferase" evidence="1">
    <location>
        <begin position="7"/>
        <end position="162"/>
    </location>
</feature>
<dbReference type="InterPro" id="IPR000182">
    <property type="entry name" value="GNAT_dom"/>
</dbReference>
<dbReference type="Gene3D" id="3.40.630.30">
    <property type="match status" value="1"/>
</dbReference>
<proteinExistence type="predicted"/>
<dbReference type="AlphaFoldDB" id="A0A544TIX0"/>
<keyword evidence="2" id="KW-0012">Acyltransferase</keyword>